<keyword evidence="6 9" id="KW-1133">Transmembrane helix</keyword>
<keyword evidence="4" id="KW-1003">Cell membrane</keyword>
<dbReference type="GeneID" id="88173813"/>
<proteinExistence type="inferred from homology"/>
<dbReference type="InterPro" id="IPR051629">
    <property type="entry name" value="Sulfite_efflux_TDT"/>
</dbReference>
<dbReference type="Gene3D" id="1.50.10.150">
    <property type="entry name" value="Voltage-dependent anion channel"/>
    <property type="match status" value="1"/>
</dbReference>
<keyword evidence="7 9" id="KW-0472">Membrane</keyword>
<evidence type="ECO:0000256" key="4">
    <source>
        <dbReference type="ARBA" id="ARBA00022475"/>
    </source>
</evidence>
<feature type="transmembrane region" description="Helical" evidence="9">
    <location>
        <begin position="87"/>
        <end position="109"/>
    </location>
</feature>
<keyword evidence="3" id="KW-0813">Transport</keyword>
<evidence type="ECO:0000256" key="8">
    <source>
        <dbReference type="SAM" id="MobiDB-lite"/>
    </source>
</evidence>
<feature type="transmembrane region" description="Helical" evidence="9">
    <location>
        <begin position="329"/>
        <end position="352"/>
    </location>
</feature>
<dbReference type="RefSeq" id="XP_062877814.1">
    <property type="nucleotide sequence ID" value="XM_063021744.1"/>
</dbReference>
<dbReference type="GO" id="GO:0000319">
    <property type="term" value="F:sulfite transmembrane transporter activity"/>
    <property type="evidence" value="ECO:0007669"/>
    <property type="project" value="TreeGrafter"/>
</dbReference>
<evidence type="ECO:0000256" key="3">
    <source>
        <dbReference type="ARBA" id="ARBA00022448"/>
    </source>
</evidence>
<dbReference type="PANTHER" id="PTHR31686">
    <property type="match status" value="1"/>
</dbReference>
<evidence type="ECO:0000256" key="2">
    <source>
        <dbReference type="ARBA" id="ARBA00008566"/>
    </source>
</evidence>
<comment type="subcellular location">
    <subcellularLocation>
        <location evidence="1">Cell membrane</location>
        <topology evidence="1">Multi-pass membrane protein</topology>
    </subcellularLocation>
</comment>
<comment type="similarity">
    <text evidence="2">Belongs to the tellurite-resistance/dicarboxylate transporter (TDT) family.</text>
</comment>
<gene>
    <name evidence="10" type="ORF">PUMCH_002749</name>
</gene>
<dbReference type="EMBL" id="CP138896">
    <property type="protein sequence ID" value="WPK25432.1"/>
    <property type="molecule type" value="Genomic_DNA"/>
</dbReference>
<organism evidence="10 11">
    <name type="scientific">Australozyma saopauloensis</name>
    <dbReference type="NCBI Taxonomy" id="291208"/>
    <lineage>
        <taxon>Eukaryota</taxon>
        <taxon>Fungi</taxon>
        <taxon>Dikarya</taxon>
        <taxon>Ascomycota</taxon>
        <taxon>Saccharomycotina</taxon>
        <taxon>Pichiomycetes</taxon>
        <taxon>Metschnikowiaceae</taxon>
        <taxon>Australozyma</taxon>
    </lineage>
</organism>
<evidence type="ECO:0008006" key="12">
    <source>
        <dbReference type="Google" id="ProtNLM"/>
    </source>
</evidence>
<feature type="transmembrane region" description="Helical" evidence="9">
    <location>
        <begin position="148"/>
        <end position="174"/>
    </location>
</feature>
<dbReference type="Pfam" id="PF03595">
    <property type="entry name" value="SLAC1"/>
    <property type="match status" value="1"/>
</dbReference>
<dbReference type="Proteomes" id="UP001338582">
    <property type="component" value="Chromosome 3"/>
</dbReference>
<feature type="transmembrane region" description="Helical" evidence="9">
    <location>
        <begin position="194"/>
        <end position="214"/>
    </location>
</feature>
<feature type="transmembrane region" description="Helical" evidence="9">
    <location>
        <begin position="423"/>
        <end position="448"/>
    </location>
</feature>
<keyword evidence="5 9" id="KW-0812">Transmembrane</keyword>
<dbReference type="AlphaFoldDB" id="A0AAX4HAP5"/>
<feature type="transmembrane region" description="Helical" evidence="9">
    <location>
        <begin position="226"/>
        <end position="250"/>
    </location>
</feature>
<feature type="transmembrane region" description="Helical" evidence="9">
    <location>
        <begin position="121"/>
        <end position="141"/>
    </location>
</feature>
<evidence type="ECO:0000256" key="5">
    <source>
        <dbReference type="ARBA" id="ARBA00022692"/>
    </source>
</evidence>
<dbReference type="InterPro" id="IPR038665">
    <property type="entry name" value="Voltage-dep_anion_channel_sf"/>
</dbReference>
<feature type="transmembrane region" description="Helical" evidence="9">
    <location>
        <begin position="56"/>
        <end position="75"/>
    </location>
</feature>
<protein>
    <recommendedName>
        <fullName evidence="12">Sulfite efflux pump SSU1</fullName>
    </recommendedName>
</protein>
<dbReference type="KEGG" id="asau:88173813"/>
<dbReference type="GO" id="GO:0005886">
    <property type="term" value="C:plasma membrane"/>
    <property type="evidence" value="ECO:0007669"/>
    <property type="project" value="UniProtKB-SubCell"/>
</dbReference>
<evidence type="ECO:0000313" key="10">
    <source>
        <dbReference type="EMBL" id="WPK25432.1"/>
    </source>
</evidence>
<dbReference type="InterPro" id="IPR004695">
    <property type="entry name" value="SLAC1/Mae1/Ssu1/TehA"/>
</dbReference>
<name>A0AAX4HAP5_9ASCO</name>
<evidence type="ECO:0000313" key="11">
    <source>
        <dbReference type="Proteomes" id="UP001338582"/>
    </source>
</evidence>
<evidence type="ECO:0000256" key="7">
    <source>
        <dbReference type="ARBA" id="ARBA00023136"/>
    </source>
</evidence>
<feature type="transmembrane region" description="Helical" evidence="9">
    <location>
        <begin position="262"/>
        <end position="283"/>
    </location>
</feature>
<reference evidence="10 11" key="1">
    <citation type="submission" date="2023-10" db="EMBL/GenBank/DDBJ databases">
        <title>Draft Genome Sequence of Candida saopaulonensis from a very Premature Infant with Sepsis.</title>
        <authorList>
            <person name="Ning Y."/>
            <person name="Dai R."/>
            <person name="Xiao M."/>
            <person name="Xu Y."/>
            <person name="Yan Q."/>
            <person name="Zhang L."/>
        </authorList>
    </citation>
    <scope>NUCLEOTIDE SEQUENCE [LARGE SCALE GENOMIC DNA]</scope>
    <source>
        <strain evidence="10 11">19XY460</strain>
    </source>
</reference>
<feature type="compositionally biased region" description="Polar residues" evidence="8">
    <location>
        <begin position="11"/>
        <end position="34"/>
    </location>
</feature>
<keyword evidence="11" id="KW-1185">Reference proteome</keyword>
<evidence type="ECO:0000256" key="6">
    <source>
        <dbReference type="ARBA" id="ARBA00022989"/>
    </source>
</evidence>
<dbReference type="PANTHER" id="PTHR31686:SF1">
    <property type="entry name" value="SULFITE EFFLUX PUMP SSU1"/>
    <property type="match status" value="1"/>
</dbReference>
<feature type="region of interest" description="Disordered" evidence="8">
    <location>
        <begin position="1"/>
        <end position="34"/>
    </location>
</feature>
<evidence type="ECO:0000256" key="9">
    <source>
        <dbReference type="SAM" id="Phobius"/>
    </source>
</evidence>
<evidence type="ECO:0000256" key="1">
    <source>
        <dbReference type="ARBA" id="ARBA00004651"/>
    </source>
</evidence>
<accession>A0AAX4HAP5</accession>
<sequence>MGANIPKDTTHSFSSEETVSVEKTNSGAQKPQESLSATQKLWKHIDTRLITGFTPAYYASVMGTGISANILYNFVFPARWLQVCGRIMAVISLTLFVVLLVLFVTALFRNRLLLHKVHCDTAMAPFMGCMVMGYTSLVMFLDAATDKLWGMALFVLWWIASVMSFYTGFVTFFASTIGKHRKTANALDPANISMLFLLPVVTLTVSLSCGGLLVPKLDSTQLKIITMIICFIMWAVAVILAFIVVLVNFWRLFVHKIPPSAQVMTMFLPIGFLGQGALAILLFGRNCFTVLLQNKDTASTSSYLYFMTHTAQSNNVDVSDISMMLATSIMMVCTINALALISFGFFFTFVAIASTLAKMAPFAQKRNAAAMYSPKSESKFKGMFSGFIRFHRGFWAMTFPLGTMATSNGQLYSLFHGFEAFRYISAIYACLLFIITIGCLCGVVYRCIAIVADVSHTKPEESQV</sequence>